<evidence type="ECO:0000259" key="6">
    <source>
        <dbReference type="PROSITE" id="PS50949"/>
    </source>
</evidence>
<dbReference type="Proteomes" id="UP001228113">
    <property type="component" value="Chromosome"/>
</dbReference>
<keyword evidence="4" id="KW-0238">DNA-binding</keyword>
<dbReference type="InterPro" id="IPR000524">
    <property type="entry name" value="Tscrpt_reg_HTH_GntR"/>
</dbReference>
<dbReference type="PROSITE" id="PS50949">
    <property type="entry name" value="HTH_GNTR"/>
    <property type="match status" value="1"/>
</dbReference>
<feature type="domain" description="HTH gntR-type" evidence="6">
    <location>
        <begin position="10"/>
        <end position="78"/>
    </location>
</feature>
<dbReference type="InterPro" id="IPR015422">
    <property type="entry name" value="PyrdxlP-dep_Trfase_small"/>
</dbReference>
<dbReference type="RefSeq" id="WP_316410667.1">
    <property type="nucleotide sequence ID" value="NZ_AP027081.1"/>
</dbReference>
<dbReference type="SUPFAM" id="SSF46785">
    <property type="entry name" value="Winged helix' DNA-binding domain"/>
    <property type="match status" value="1"/>
</dbReference>
<dbReference type="CDD" id="cd00609">
    <property type="entry name" value="AAT_like"/>
    <property type="match status" value="1"/>
</dbReference>
<keyword evidence="2" id="KW-0663">Pyridoxal phosphate</keyword>
<dbReference type="PANTHER" id="PTHR46577:SF2">
    <property type="entry name" value="TRANSCRIPTIONAL REGULATORY PROTEIN"/>
    <property type="match status" value="1"/>
</dbReference>
<evidence type="ECO:0000313" key="8">
    <source>
        <dbReference type="Proteomes" id="UP001228113"/>
    </source>
</evidence>
<dbReference type="GO" id="GO:0030170">
    <property type="term" value="F:pyridoxal phosphate binding"/>
    <property type="evidence" value="ECO:0007669"/>
    <property type="project" value="InterPro"/>
</dbReference>
<evidence type="ECO:0000256" key="2">
    <source>
        <dbReference type="ARBA" id="ARBA00022898"/>
    </source>
</evidence>
<dbReference type="Gene3D" id="1.10.10.10">
    <property type="entry name" value="Winged helix-like DNA-binding domain superfamily/Winged helix DNA-binding domain"/>
    <property type="match status" value="1"/>
</dbReference>
<evidence type="ECO:0000256" key="3">
    <source>
        <dbReference type="ARBA" id="ARBA00023015"/>
    </source>
</evidence>
<dbReference type="InterPro" id="IPR036390">
    <property type="entry name" value="WH_DNA-bd_sf"/>
</dbReference>
<dbReference type="KEGG" id="msea:METESE_32890"/>
<protein>
    <submittedName>
        <fullName evidence="7">GntR family transcriptional regulator</fullName>
    </submittedName>
</protein>
<dbReference type="CDD" id="cd07377">
    <property type="entry name" value="WHTH_GntR"/>
    <property type="match status" value="1"/>
</dbReference>
<evidence type="ECO:0000256" key="1">
    <source>
        <dbReference type="ARBA" id="ARBA00005384"/>
    </source>
</evidence>
<proteinExistence type="inferred from homology"/>
<dbReference type="Gene3D" id="3.90.1150.10">
    <property type="entry name" value="Aspartate Aminotransferase, domain 1"/>
    <property type="match status" value="1"/>
</dbReference>
<comment type="similarity">
    <text evidence="1">In the C-terminal section; belongs to the class-I pyridoxal-phosphate-dependent aminotransferase family.</text>
</comment>
<dbReference type="GO" id="GO:0003677">
    <property type="term" value="F:DNA binding"/>
    <property type="evidence" value="ECO:0007669"/>
    <property type="project" value="UniProtKB-KW"/>
</dbReference>
<dbReference type="InterPro" id="IPR015424">
    <property type="entry name" value="PyrdxlP-dep_Trfase"/>
</dbReference>
<evidence type="ECO:0000256" key="5">
    <source>
        <dbReference type="ARBA" id="ARBA00023163"/>
    </source>
</evidence>
<dbReference type="InterPro" id="IPR051446">
    <property type="entry name" value="HTH_trans_reg/aminotransferase"/>
</dbReference>
<dbReference type="EMBL" id="AP027081">
    <property type="protein sequence ID" value="BDU78331.1"/>
    <property type="molecule type" value="Genomic_DNA"/>
</dbReference>
<dbReference type="Gene3D" id="3.40.640.10">
    <property type="entry name" value="Type I PLP-dependent aspartate aminotransferase-like (Major domain)"/>
    <property type="match status" value="1"/>
</dbReference>
<dbReference type="InterPro" id="IPR015421">
    <property type="entry name" value="PyrdxlP-dep_Trfase_major"/>
</dbReference>
<dbReference type="Pfam" id="PF00155">
    <property type="entry name" value="Aminotran_1_2"/>
    <property type="match status" value="1"/>
</dbReference>
<name>A0AA48H6M0_9BACT</name>
<keyword evidence="3" id="KW-0805">Transcription regulation</keyword>
<accession>A0AA48H6M0</accession>
<gene>
    <name evidence="7" type="ORF">METESE_32890</name>
</gene>
<keyword evidence="5" id="KW-0804">Transcription</keyword>
<dbReference type="PANTHER" id="PTHR46577">
    <property type="entry name" value="HTH-TYPE TRANSCRIPTIONAL REGULATORY PROTEIN GABR"/>
    <property type="match status" value="1"/>
</dbReference>
<dbReference type="SMART" id="SM00345">
    <property type="entry name" value="HTH_GNTR"/>
    <property type="match status" value="1"/>
</dbReference>
<keyword evidence="8" id="KW-1185">Reference proteome</keyword>
<dbReference type="GO" id="GO:0003700">
    <property type="term" value="F:DNA-binding transcription factor activity"/>
    <property type="evidence" value="ECO:0007669"/>
    <property type="project" value="InterPro"/>
</dbReference>
<dbReference type="Pfam" id="PF00392">
    <property type="entry name" value="GntR"/>
    <property type="match status" value="1"/>
</dbReference>
<dbReference type="InterPro" id="IPR036388">
    <property type="entry name" value="WH-like_DNA-bd_sf"/>
</dbReference>
<dbReference type="AlphaFoldDB" id="A0AA48H6M0"/>
<organism evidence="7 8">
    <name type="scientific">Mesoterricola sediminis</name>
    <dbReference type="NCBI Taxonomy" id="2927980"/>
    <lineage>
        <taxon>Bacteria</taxon>
        <taxon>Pseudomonadati</taxon>
        <taxon>Acidobacteriota</taxon>
        <taxon>Holophagae</taxon>
        <taxon>Holophagales</taxon>
        <taxon>Holophagaceae</taxon>
        <taxon>Mesoterricola</taxon>
    </lineage>
</organism>
<dbReference type="SUPFAM" id="SSF53383">
    <property type="entry name" value="PLP-dependent transferases"/>
    <property type="match status" value="1"/>
</dbReference>
<sequence>MLLAIKEDGGPKGKQVVTQVQALIARGALKPGEALPSTRLLAEQLGLHRSTVAAAYQDLWAQGCLDLRPGAQPRVRPRGGLIPAPPAGAPGFPWEARLADLGRLPRRPVRPEGAISFADFTMDPRLMPVAAFERSLRSVLRRRGPEVLAYGDPQGQPGFRALLAARMAQHGVAAAPEEILVTHGSQQALELVLRGVARPGDAVLVETPTYNQFLRLLGLLGLRALAVPEGPGGPDFAALEALVRRERPALAYVMPSFRNPTGRSLDPAQRERLLALCGAAGLPILEDGFTEEMKYFGRAIQPLKALDRSGLVIYAGTFSKILFPGLRLGWIAAPEPCVAGLTALRAAGELGPPPLLQEGLEDFIRLGRFDQHLARLHRCFRRRMDAALAALRRHLDPAWAAWEAPAGGYLLWLRLTGFDPALDLEAALARHGVAVRDGRSFFPCPAEGPRWVRLSISTLDEAEIARGIERLAVGLRALRGT</sequence>
<dbReference type="InterPro" id="IPR004839">
    <property type="entry name" value="Aminotransferase_I/II_large"/>
</dbReference>
<evidence type="ECO:0000313" key="7">
    <source>
        <dbReference type="EMBL" id="BDU78331.1"/>
    </source>
</evidence>
<evidence type="ECO:0000256" key="4">
    <source>
        <dbReference type="ARBA" id="ARBA00023125"/>
    </source>
</evidence>
<reference evidence="7" key="1">
    <citation type="journal article" date="2023" name="Int. J. Syst. Evol. Microbiol.">
        <title>Mesoterricola silvestris gen. nov., sp. nov., Mesoterricola sediminis sp. nov., Geothrix oryzae sp. nov., Geothrix edaphica sp. nov., Geothrix rubra sp. nov., and Geothrix limicola sp. nov., six novel members of Acidobacteriota isolated from soils.</title>
        <authorList>
            <person name="Itoh H."/>
            <person name="Sugisawa Y."/>
            <person name="Mise K."/>
            <person name="Xu Z."/>
            <person name="Kuniyasu M."/>
            <person name="Ushijima N."/>
            <person name="Kawano K."/>
            <person name="Kobayashi E."/>
            <person name="Shiratori Y."/>
            <person name="Masuda Y."/>
            <person name="Senoo K."/>
        </authorList>
    </citation>
    <scope>NUCLEOTIDE SEQUENCE</scope>
    <source>
        <strain evidence="7">W786</strain>
    </source>
</reference>